<dbReference type="SUPFAM" id="SSF56601">
    <property type="entry name" value="beta-lactamase/transpeptidase-like"/>
    <property type="match status" value="1"/>
</dbReference>
<dbReference type="InterPro" id="IPR001466">
    <property type="entry name" value="Beta-lactam-related"/>
</dbReference>
<dbReference type="EMBL" id="CP023564">
    <property type="protein sequence ID" value="ATG53867.1"/>
    <property type="molecule type" value="Genomic_DNA"/>
</dbReference>
<organism evidence="2 3">
    <name type="scientific">Brachybacterium ginsengisoli</name>
    <dbReference type="NCBI Taxonomy" id="1331682"/>
    <lineage>
        <taxon>Bacteria</taxon>
        <taxon>Bacillati</taxon>
        <taxon>Actinomycetota</taxon>
        <taxon>Actinomycetes</taxon>
        <taxon>Micrococcales</taxon>
        <taxon>Dermabacteraceae</taxon>
        <taxon>Brachybacterium</taxon>
    </lineage>
</organism>
<evidence type="ECO:0000259" key="1">
    <source>
        <dbReference type="Pfam" id="PF00144"/>
    </source>
</evidence>
<gene>
    <name evidence="2" type="ORF">CFK41_03035</name>
</gene>
<protein>
    <submittedName>
        <fullName evidence="2">Penicillin-binding protein</fullName>
    </submittedName>
</protein>
<dbReference type="InterPro" id="IPR050789">
    <property type="entry name" value="Diverse_Enzym_Activities"/>
</dbReference>
<proteinExistence type="predicted"/>
<keyword evidence="3" id="KW-1185">Reference proteome</keyword>
<dbReference type="AlphaFoldDB" id="A0A291GUK5"/>
<name>A0A291GUK5_9MICO</name>
<dbReference type="Proteomes" id="UP000217889">
    <property type="component" value="Chromosome"/>
</dbReference>
<dbReference type="InterPro" id="IPR012338">
    <property type="entry name" value="Beta-lactam/transpept-like"/>
</dbReference>
<sequence length="276" mass="29590">MTSGRDAGESSLDVLDEFGFEAAAIVLGPEGERARRGDVGRIRPWRSVTKVLTGLGATIALQEGRVDLEDPAGPPGSTLRHLLAHASGYFYESESTLQAPGLRRHYSNYGIDEAARHVERALGRDFGGWIQERVADPLGMRGLDWTGSPSVGAHGALTDLALLAAELLRPTLLEERWWAEMTGVQLPELVGIMPGFGKQTPNPFGLGIEVRGEKTPHWTGAGNSPATVGHFGMLGTAFWVDPTADLALVIGTSHDFCDAHRTVMPRLADAVLAEHA</sequence>
<evidence type="ECO:0000313" key="2">
    <source>
        <dbReference type="EMBL" id="ATG53867.1"/>
    </source>
</evidence>
<dbReference type="OrthoDB" id="3336932at2"/>
<dbReference type="KEGG" id="bgg:CFK41_03035"/>
<dbReference type="Gene3D" id="3.40.710.10">
    <property type="entry name" value="DD-peptidase/beta-lactamase superfamily"/>
    <property type="match status" value="1"/>
</dbReference>
<dbReference type="Pfam" id="PF00144">
    <property type="entry name" value="Beta-lactamase"/>
    <property type="match status" value="1"/>
</dbReference>
<dbReference type="PANTHER" id="PTHR43283:SF15">
    <property type="entry name" value="CONSERVED PROTEIN"/>
    <property type="match status" value="1"/>
</dbReference>
<evidence type="ECO:0000313" key="3">
    <source>
        <dbReference type="Proteomes" id="UP000217889"/>
    </source>
</evidence>
<accession>A0A291GUK5</accession>
<dbReference type="RefSeq" id="WP_096798346.1">
    <property type="nucleotide sequence ID" value="NZ_CP023564.1"/>
</dbReference>
<reference evidence="2 3" key="1">
    <citation type="journal article" date="2014" name="Int. J. Syst. Evol. Microbiol.">
        <title>Brachybacterium ginsengisoli sp. nov., isolated from soil of a ginseng field.</title>
        <authorList>
            <person name="Hoang V.A."/>
            <person name="Kim Y.J."/>
            <person name="Nguyen N.L."/>
            <person name="Yang D.C."/>
        </authorList>
    </citation>
    <scope>NUCLEOTIDE SEQUENCE [LARGE SCALE GENOMIC DNA]</scope>
    <source>
        <strain evidence="2 3">DCY80</strain>
    </source>
</reference>
<feature type="domain" description="Beta-lactamase-related" evidence="1">
    <location>
        <begin position="45"/>
        <end position="261"/>
    </location>
</feature>
<dbReference type="PANTHER" id="PTHR43283">
    <property type="entry name" value="BETA-LACTAMASE-RELATED"/>
    <property type="match status" value="1"/>
</dbReference>